<evidence type="ECO:0000256" key="7">
    <source>
        <dbReference type="ARBA" id="ARBA00023002"/>
    </source>
</evidence>
<feature type="signal peptide" evidence="12">
    <location>
        <begin position="1"/>
        <end position="20"/>
    </location>
</feature>
<dbReference type="InterPro" id="IPR044201">
    <property type="entry name" value="DVR-like"/>
</dbReference>
<evidence type="ECO:0000256" key="10">
    <source>
        <dbReference type="ARBA" id="ARBA00024089"/>
    </source>
</evidence>
<evidence type="ECO:0000256" key="6">
    <source>
        <dbReference type="ARBA" id="ARBA00022946"/>
    </source>
</evidence>
<feature type="chain" id="PRO_5030555431" description="Divinyl chlorophyllide a 8-vinyl-reductase, chloroplastic" evidence="12">
    <location>
        <begin position="21"/>
        <end position="383"/>
    </location>
</feature>
<evidence type="ECO:0000259" key="13">
    <source>
        <dbReference type="Pfam" id="PF13460"/>
    </source>
</evidence>
<dbReference type="GO" id="GO:0015995">
    <property type="term" value="P:chlorophyll biosynthetic process"/>
    <property type="evidence" value="ECO:0007669"/>
    <property type="project" value="UniProtKB-UniPathway"/>
</dbReference>
<keyword evidence="8" id="KW-0149">Chlorophyll biosynthesis</keyword>
<dbReference type="InterPro" id="IPR036291">
    <property type="entry name" value="NAD(P)-bd_dom_sf"/>
</dbReference>
<evidence type="ECO:0000313" key="14">
    <source>
        <dbReference type="EMBL" id="CAE0637228.1"/>
    </source>
</evidence>
<organism evidence="14">
    <name type="scientific">Heterosigma akashiwo</name>
    <name type="common">Chromophytic alga</name>
    <name type="synonym">Heterosigma carterae</name>
    <dbReference type="NCBI Taxonomy" id="2829"/>
    <lineage>
        <taxon>Eukaryota</taxon>
        <taxon>Sar</taxon>
        <taxon>Stramenopiles</taxon>
        <taxon>Ochrophyta</taxon>
        <taxon>Raphidophyceae</taxon>
        <taxon>Chattonellales</taxon>
        <taxon>Chattonellaceae</taxon>
        <taxon>Heterosigma</taxon>
    </lineage>
</organism>
<comment type="pathway">
    <text evidence="2">Porphyrin-containing compound metabolism; chlorophyll biosynthesis.</text>
</comment>
<dbReference type="CDD" id="cd05243">
    <property type="entry name" value="SDR_a5"/>
    <property type="match status" value="1"/>
</dbReference>
<keyword evidence="4" id="KW-0934">Plastid</keyword>
<dbReference type="GO" id="GO:0033728">
    <property type="term" value="F:3,8-divinyl protochlorophyllide a 8-vinyl-reductase (NADPH) activity"/>
    <property type="evidence" value="ECO:0007669"/>
    <property type="project" value="UniProtKB-EC"/>
</dbReference>
<evidence type="ECO:0000256" key="5">
    <source>
        <dbReference type="ARBA" id="ARBA00022857"/>
    </source>
</evidence>
<feature type="domain" description="NAD(P)-binding" evidence="13">
    <location>
        <begin position="72"/>
        <end position="261"/>
    </location>
</feature>
<dbReference type="Gene3D" id="3.40.50.720">
    <property type="entry name" value="NAD(P)-binding Rossmann-like Domain"/>
    <property type="match status" value="1"/>
</dbReference>
<protein>
    <recommendedName>
        <fullName evidence="10">Divinyl chlorophyllide a 8-vinyl-reductase, chloroplastic</fullName>
        <ecNumber evidence="9">1.3.1.75</ecNumber>
    </recommendedName>
</protein>
<dbReference type="PANTHER" id="PTHR47378">
    <property type="entry name" value="DIVINYL CHLOROPHYLLIDE A 8-VINYL-REDUCTASE, CHLOROPLASTIC"/>
    <property type="match status" value="1"/>
</dbReference>
<evidence type="ECO:0000256" key="3">
    <source>
        <dbReference type="ARBA" id="ARBA00022528"/>
    </source>
</evidence>
<dbReference type="SUPFAM" id="SSF51735">
    <property type="entry name" value="NAD(P)-binding Rossmann-fold domains"/>
    <property type="match status" value="1"/>
</dbReference>
<evidence type="ECO:0000256" key="4">
    <source>
        <dbReference type="ARBA" id="ARBA00022640"/>
    </source>
</evidence>
<accession>A0A7S3Y013</accession>
<keyword evidence="3" id="KW-0150">Chloroplast</keyword>
<dbReference type="UniPathway" id="UPA00668"/>
<comment type="subcellular location">
    <subcellularLocation>
        <location evidence="1">Plastid</location>
        <location evidence="1">Chloroplast</location>
    </subcellularLocation>
</comment>
<keyword evidence="6" id="KW-0809">Transit peptide</keyword>
<dbReference type="GO" id="GO:0009507">
    <property type="term" value="C:chloroplast"/>
    <property type="evidence" value="ECO:0007669"/>
    <property type="project" value="UniProtKB-SubCell"/>
</dbReference>
<evidence type="ECO:0000256" key="11">
    <source>
        <dbReference type="ARBA" id="ARBA00049498"/>
    </source>
</evidence>
<comment type="catalytic activity">
    <reaction evidence="11">
        <text>protochlorophyllide a + NADP(+) = 3,8-divinyl protochlorophyllide a + NADPH + H(+)</text>
        <dbReference type="Rhea" id="RHEA:48884"/>
        <dbReference type="ChEBI" id="CHEBI:15378"/>
        <dbReference type="ChEBI" id="CHEBI:57783"/>
        <dbReference type="ChEBI" id="CHEBI:58349"/>
        <dbReference type="ChEBI" id="CHEBI:58632"/>
        <dbReference type="ChEBI" id="CHEBI:83350"/>
        <dbReference type="EC" id="1.3.1.75"/>
    </reaction>
</comment>
<dbReference type="PANTHER" id="PTHR47378:SF1">
    <property type="entry name" value="DIVINYL CHLOROPHYLLIDE A 8-VINYL-REDUCTASE, CHLOROPLASTIC"/>
    <property type="match status" value="1"/>
</dbReference>
<dbReference type="PROSITE" id="PS51257">
    <property type="entry name" value="PROKAR_LIPOPROTEIN"/>
    <property type="match status" value="1"/>
</dbReference>
<evidence type="ECO:0000256" key="9">
    <source>
        <dbReference type="ARBA" id="ARBA00024059"/>
    </source>
</evidence>
<evidence type="ECO:0000256" key="8">
    <source>
        <dbReference type="ARBA" id="ARBA00023171"/>
    </source>
</evidence>
<dbReference type="EC" id="1.3.1.75" evidence="9"/>
<keyword evidence="12" id="KW-0732">Signal</keyword>
<evidence type="ECO:0000256" key="12">
    <source>
        <dbReference type="SAM" id="SignalP"/>
    </source>
</evidence>
<keyword evidence="7" id="KW-0560">Oxidoreductase</keyword>
<name>A0A7S3Y013_HETAK</name>
<proteinExistence type="predicted"/>
<dbReference type="InterPro" id="IPR016040">
    <property type="entry name" value="NAD(P)-bd_dom"/>
</dbReference>
<gene>
    <name evidence="14" type="ORF">HAKA00212_LOCUS16003</name>
</gene>
<keyword evidence="5" id="KW-0521">NADP</keyword>
<dbReference type="AlphaFoldDB" id="A0A7S3Y013"/>
<dbReference type="Pfam" id="PF13460">
    <property type="entry name" value="NAD_binding_10"/>
    <property type="match status" value="1"/>
</dbReference>
<dbReference type="EMBL" id="HBIU01034808">
    <property type="protein sequence ID" value="CAE0637228.1"/>
    <property type="molecule type" value="Transcribed_RNA"/>
</dbReference>
<reference evidence="14" key="1">
    <citation type="submission" date="2021-01" db="EMBL/GenBank/DDBJ databases">
        <authorList>
            <person name="Corre E."/>
            <person name="Pelletier E."/>
            <person name="Niang G."/>
            <person name="Scheremetjew M."/>
            <person name="Finn R."/>
            <person name="Kale V."/>
            <person name="Holt S."/>
            <person name="Cochrane G."/>
            <person name="Meng A."/>
            <person name="Brown T."/>
            <person name="Cohen L."/>
        </authorList>
    </citation>
    <scope>NUCLEOTIDE SEQUENCE</scope>
    <source>
        <strain evidence="14">CCMP3107</strain>
    </source>
</reference>
<sequence>MNPRLCALLFIVAACAVAQAFVQTPSKNALQRFRAEVGLANHAFGSRSALQMKGDSNYPPIVPKDSTVLVVGATGYIGKFVVQECVRRGFKKVIAVTRSEPQGKEEYFNGANIKVADVTNPESIKTAFEGEQVDAVISCLASRSGTKSDSFLIDYQATLNSLEAARAAKAKHFVLLSAFCVRKPTLQFQLAKLQFEKALRSADDITHSIVRPTAFFKSVSGQLEVVQAGAPFVYFGDGTMCKCNPIAESDLAEYMVNCIEEVEKRNKVLNLGGPDEGLTMRQQGEILAEACGIDNPKFFGAPIVLFDWIIGALAWLGQWSAGAEDAAELARIGKYYAVEDMLTEKPEEKYGKITLRQHYERIAVEGQEYDPYTTMLAVPKKKD</sequence>
<evidence type="ECO:0000256" key="1">
    <source>
        <dbReference type="ARBA" id="ARBA00004229"/>
    </source>
</evidence>
<evidence type="ECO:0000256" key="2">
    <source>
        <dbReference type="ARBA" id="ARBA00005173"/>
    </source>
</evidence>